<keyword evidence="2" id="KW-1185">Reference proteome</keyword>
<accession>A0AAN8FSS9</accession>
<reference evidence="1 2" key="1">
    <citation type="submission" date="2019-10" db="EMBL/GenBank/DDBJ databases">
        <title>Assembly and Annotation for the nematode Trichostrongylus colubriformis.</title>
        <authorList>
            <person name="Martin J."/>
        </authorList>
    </citation>
    <scope>NUCLEOTIDE SEQUENCE [LARGE SCALE GENOMIC DNA]</scope>
    <source>
        <strain evidence="1">G859</strain>
        <tissue evidence="1">Whole worm</tissue>
    </source>
</reference>
<comment type="caution">
    <text evidence="1">The sequence shown here is derived from an EMBL/GenBank/DDBJ whole genome shotgun (WGS) entry which is preliminary data.</text>
</comment>
<protein>
    <submittedName>
        <fullName evidence="1">Uncharacterized protein</fullName>
    </submittedName>
</protein>
<evidence type="ECO:0000313" key="1">
    <source>
        <dbReference type="EMBL" id="KAK5975880.1"/>
    </source>
</evidence>
<dbReference type="EMBL" id="WIXE01012495">
    <property type="protein sequence ID" value="KAK5975880.1"/>
    <property type="molecule type" value="Genomic_DNA"/>
</dbReference>
<proteinExistence type="predicted"/>
<name>A0AAN8FSS9_TRICO</name>
<dbReference type="AlphaFoldDB" id="A0AAN8FSS9"/>
<organism evidence="1 2">
    <name type="scientific">Trichostrongylus colubriformis</name>
    <name type="common">Black scour worm</name>
    <dbReference type="NCBI Taxonomy" id="6319"/>
    <lineage>
        <taxon>Eukaryota</taxon>
        <taxon>Metazoa</taxon>
        <taxon>Ecdysozoa</taxon>
        <taxon>Nematoda</taxon>
        <taxon>Chromadorea</taxon>
        <taxon>Rhabditida</taxon>
        <taxon>Rhabditina</taxon>
        <taxon>Rhabditomorpha</taxon>
        <taxon>Strongyloidea</taxon>
        <taxon>Trichostrongylidae</taxon>
        <taxon>Trichostrongylus</taxon>
    </lineage>
</organism>
<feature type="non-terminal residue" evidence="1">
    <location>
        <position position="1"/>
    </location>
</feature>
<gene>
    <name evidence="1" type="ORF">GCK32_020413</name>
</gene>
<sequence>GFSNPCGSRIRQLFHIQLRCQQELHK</sequence>
<evidence type="ECO:0000313" key="2">
    <source>
        <dbReference type="Proteomes" id="UP001331761"/>
    </source>
</evidence>
<dbReference type="Proteomes" id="UP001331761">
    <property type="component" value="Unassembled WGS sequence"/>
</dbReference>